<accession>E8U426</accession>
<dbReference type="EMBL" id="CP002454">
    <property type="protein sequence ID" value="ADV65863.1"/>
    <property type="molecule type" value="Genomic_DNA"/>
</dbReference>
<dbReference type="RefSeq" id="WP_013555368.1">
    <property type="nucleotide sequence ID" value="NC_014958.1"/>
</dbReference>
<protein>
    <submittedName>
        <fullName evidence="1">Uncharacterized protein</fullName>
    </submittedName>
</protein>
<evidence type="ECO:0000313" key="1">
    <source>
        <dbReference type="EMBL" id="ADV65863.1"/>
    </source>
</evidence>
<organism evidence="1 2">
    <name type="scientific">Deinococcus maricopensis (strain DSM 21211 / LMG 22137 / NRRL B-23946 / LB-34)</name>
    <dbReference type="NCBI Taxonomy" id="709986"/>
    <lineage>
        <taxon>Bacteria</taxon>
        <taxon>Thermotogati</taxon>
        <taxon>Deinococcota</taxon>
        <taxon>Deinococci</taxon>
        <taxon>Deinococcales</taxon>
        <taxon>Deinococcaceae</taxon>
        <taxon>Deinococcus</taxon>
    </lineage>
</organism>
<dbReference type="AlphaFoldDB" id="E8U426"/>
<proteinExistence type="predicted"/>
<dbReference type="Proteomes" id="UP000008635">
    <property type="component" value="Chromosome"/>
</dbReference>
<reference evidence="1 2" key="1">
    <citation type="journal article" date="2011" name="Stand. Genomic Sci.">
        <title>Complete genome sequence of Deinococcus maricopensis type strain (LB-34).</title>
        <authorList>
            <person name="Pukall R."/>
            <person name="Zeytun A."/>
            <person name="Lucas S."/>
            <person name="Lapidus A."/>
            <person name="Hammon N."/>
            <person name="Deshpande S."/>
            <person name="Nolan M."/>
            <person name="Cheng J.F."/>
            <person name="Pitluck S."/>
            <person name="Liolios K."/>
            <person name="Pagani I."/>
            <person name="Mikhailova N."/>
            <person name="Ivanova N."/>
            <person name="Mavromatis K."/>
            <person name="Pati A."/>
            <person name="Tapia R."/>
            <person name="Han C."/>
            <person name="Goodwin L."/>
            <person name="Chen A."/>
            <person name="Palaniappan K."/>
            <person name="Land M."/>
            <person name="Hauser L."/>
            <person name="Chang Y.J."/>
            <person name="Jeffries C.D."/>
            <person name="Brambilla E.M."/>
            <person name="Rohde M."/>
            <person name="Goker M."/>
            <person name="Detter J.C."/>
            <person name="Woyke T."/>
            <person name="Bristow J."/>
            <person name="Eisen J.A."/>
            <person name="Markowitz V."/>
            <person name="Hugenholtz P."/>
            <person name="Kyrpides N.C."/>
            <person name="Klenk H.P."/>
        </authorList>
    </citation>
    <scope>NUCLEOTIDE SEQUENCE [LARGE SCALE GENOMIC DNA]</scope>
    <source>
        <strain evidence="2">DSM 21211 / LMG 22137 / NRRL B-23946 / LB-34</strain>
    </source>
</reference>
<dbReference type="STRING" id="709986.Deima_0199"/>
<sequence length="65" mass="6768" precursor="true">MLARTTPPARPPAATTTSAPALSALDALVARNWGQARAAMQPGEWDAVQAELLCGADLPTLNGRR</sequence>
<reference evidence="2" key="2">
    <citation type="submission" date="2011-01" db="EMBL/GenBank/DDBJ databases">
        <title>The complete genome of Deinococcus maricopensis DSM 21211.</title>
        <authorList>
            <consortium name="US DOE Joint Genome Institute (JGI-PGF)"/>
            <person name="Lucas S."/>
            <person name="Copeland A."/>
            <person name="Lapidus A."/>
            <person name="Goodwin L."/>
            <person name="Pitluck S."/>
            <person name="Kyrpides N."/>
            <person name="Mavromatis K."/>
            <person name="Pagani I."/>
            <person name="Ivanova N."/>
            <person name="Ovchinnikova G."/>
            <person name="Zeytun A."/>
            <person name="Detter J.C."/>
            <person name="Han C."/>
            <person name="Land M."/>
            <person name="Hauser L."/>
            <person name="Markowitz V."/>
            <person name="Cheng J.-F."/>
            <person name="Hugenholtz P."/>
            <person name="Woyke T."/>
            <person name="Wu D."/>
            <person name="Pukall R."/>
            <person name="Gehrich-Schroeter G."/>
            <person name="Brambilla E."/>
            <person name="Klenk H.-P."/>
            <person name="Eisen J.A."/>
        </authorList>
    </citation>
    <scope>NUCLEOTIDE SEQUENCE [LARGE SCALE GENOMIC DNA]</scope>
    <source>
        <strain evidence="2">DSM 21211 / LMG 22137 / NRRL B-23946 / LB-34</strain>
    </source>
</reference>
<evidence type="ECO:0000313" key="2">
    <source>
        <dbReference type="Proteomes" id="UP000008635"/>
    </source>
</evidence>
<name>E8U426_DEIML</name>
<gene>
    <name evidence="1" type="ordered locus">Deima_0199</name>
</gene>
<dbReference type="HOGENOM" id="CLU_2842519_0_0_0"/>
<keyword evidence="2" id="KW-1185">Reference proteome</keyword>
<dbReference type="KEGG" id="dmr:Deima_0199"/>